<evidence type="ECO:0000313" key="3">
    <source>
        <dbReference type="WBParaSite" id="ACRNAN_scaffold24729.g28126.t1"/>
    </source>
</evidence>
<feature type="transmembrane region" description="Helical" evidence="1">
    <location>
        <begin position="94"/>
        <end position="117"/>
    </location>
</feature>
<evidence type="ECO:0000313" key="2">
    <source>
        <dbReference type="Proteomes" id="UP000887540"/>
    </source>
</evidence>
<keyword evidence="1" id="KW-1133">Transmembrane helix</keyword>
<accession>A0A914DFN0</accession>
<reference evidence="3" key="1">
    <citation type="submission" date="2022-11" db="UniProtKB">
        <authorList>
            <consortium name="WormBaseParasite"/>
        </authorList>
    </citation>
    <scope>IDENTIFICATION</scope>
</reference>
<keyword evidence="2" id="KW-1185">Reference proteome</keyword>
<evidence type="ECO:0000256" key="1">
    <source>
        <dbReference type="SAM" id="Phobius"/>
    </source>
</evidence>
<dbReference type="WBParaSite" id="ACRNAN_scaffold24729.g28126.t1">
    <property type="protein sequence ID" value="ACRNAN_scaffold24729.g28126.t1"/>
    <property type="gene ID" value="ACRNAN_scaffold24729.g28126"/>
</dbReference>
<protein>
    <submittedName>
        <fullName evidence="3">Uncharacterized protein</fullName>
    </submittedName>
</protein>
<feature type="transmembrane region" description="Helical" evidence="1">
    <location>
        <begin position="34"/>
        <end position="54"/>
    </location>
</feature>
<keyword evidence="1" id="KW-0472">Membrane</keyword>
<feature type="transmembrane region" description="Helical" evidence="1">
    <location>
        <begin position="66"/>
        <end position="88"/>
    </location>
</feature>
<proteinExistence type="predicted"/>
<keyword evidence="1" id="KW-0812">Transmembrane</keyword>
<dbReference type="Proteomes" id="UP000887540">
    <property type="component" value="Unplaced"/>
</dbReference>
<name>A0A914DFN0_9BILA</name>
<dbReference type="AlphaFoldDB" id="A0A914DFN0"/>
<sequence length="119" mass="14028">MVYLNTPYGPYYMQVREYLNLTEYYIQVDIEQGLMVASIFLYAWCLTAIIYKRVVTGTKLATKERFLFVQTLTPCLVRVIANVISMVIPSSETWFLILTSALFFFETCHYPFLYLIFNK</sequence>
<organism evidence="2 3">
    <name type="scientific">Acrobeloides nanus</name>
    <dbReference type="NCBI Taxonomy" id="290746"/>
    <lineage>
        <taxon>Eukaryota</taxon>
        <taxon>Metazoa</taxon>
        <taxon>Ecdysozoa</taxon>
        <taxon>Nematoda</taxon>
        <taxon>Chromadorea</taxon>
        <taxon>Rhabditida</taxon>
        <taxon>Tylenchina</taxon>
        <taxon>Cephalobomorpha</taxon>
        <taxon>Cephaloboidea</taxon>
        <taxon>Cephalobidae</taxon>
        <taxon>Acrobeloides</taxon>
    </lineage>
</organism>